<keyword evidence="9" id="KW-1185">Reference proteome</keyword>
<dbReference type="InterPro" id="IPR028082">
    <property type="entry name" value="Peripla_BP_I"/>
</dbReference>
<dbReference type="SUPFAM" id="SSF53822">
    <property type="entry name" value="Periplasmic binding protein-like I"/>
    <property type="match status" value="1"/>
</dbReference>
<comment type="subcellular location">
    <subcellularLocation>
        <location evidence="1">Membrane</location>
    </subcellularLocation>
</comment>
<sequence length="427" mass="46769">MLTSDWQWLASEAIGSWGTHLDTLPKGFMRWNPISKGPKYSQFEALWASMTVDDVVGTAARDRYKLNNLRVSIEDAKAAPLTESVFDNVEIRSYSTLLFDACYAFIFAINALLNSGTELQNIKEELLLNQLKLSRFEGISGLVSFNENGDRLAAYELMNYQPTGWNVIGTFSAATGQLNFDTAPYWQFGVSSLMPPSEKTSCASGYYKEVQSHRCFPCPRGFYCNGAAPQQCFRGHFSNSNGASFCRRCANGTFAADLGSTKCISCPPGFFGATEGLEACKKCPKGQYMPSYKALSCISCGMDMETEESGAQALAECRCAEGSFLCNGSCLPCPKGLRCPAGLELPQQQPGYWTPSRAELADCSFQVLQCRNSLECPGHSVLGACAEHRQGVACNNCKENYFPRMMAHAPVVAPWIICQPFCASWAA</sequence>
<dbReference type="Gene3D" id="3.40.50.2300">
    <property type="match status" value="1"/>
</dbReference>
<dbReference type="Gene3D" id="2.10.50.10">
    <property type="entry name" value="Tumor Necrosis Factor Receptor, subunit A, domain 2"/>
    <property type="match status" value="1"/>
</dbReference>
<evidence type="ECO:0000256" key="1">
    <source>
        <dbReference type="ARBA" id="ARBA00004370"/>
    </source>
</evidence>
<reference evidence="7" key="1">
    <citation type="submission" date="2022-10" db="EMBL/GenBank/DDBJ databases">
        <authorList>
            <person name="Chen Y."/>
            <person name="Dougan E. K."/>
            <person name="Chan C."/>
            <person name="Rhodes N."/>
            <person name="Thang M."/>
        </authorList>
    </citation>
    <scope>NUCLEOTIDE SEQUENCE</scope>
</reference>
<evidence type="ECO:0000259" key="5">
    <source>
        <dbReference type="Pfam" id="PF01094"/>
    </source>
</evidence>
<evidence type="ECO:0000313" key="7">
    <source>
        <dbReference type="EMBL" id="CAI3998310.1"/>
    </source>
</evidence>
<proteinExistence type="predicted"/>
<dbReference type="Pfam" id="PF01094">
    <property type="entry name" value="ANF_receptor"/>
    <property type="match status" value="1"/>
</dbReference>
<dbReference type="PANTHER" id="PTHR46967">
    <property type="entry name" value="INSULIN-LIKE GROWTH FACTOR BINDING PROTEIN,N-TERMINAL"/>
    <property type="match status" value="1"/>
</dbReference>
<dbReference type="Pfam" id="PF07699">
    <property type="entry name" value="Ephrin_rec_like"/>
    <property type="match status" value="1"/>
</dbReference>
<evidence type="ECO:0000313" key="8">
    <source>
        <dbReference type="EMBL" id="CAL1151685.1"/>
    </source>
</evidence>
<dbReference type="GO" id="GO:0016020">
    <property type="term" value="C:membrane"/>
    <property type="evidence" value="ECO:0007669"/>
    <property type="project" value="UniProtKB-SubCell"/>
</dbReference>
<evidence type="ECO:0000259" key="6">
    <source>
        <dbReference type="Pfam" id="PF07699"/>
    </source>
</evidence>
<accession>A0A9P1CV83</accession>
<gene>
    <name evidence="7" type="ORF">C1SCF055_LOCUS24622</name>
</gene>
<evidence type="ECO:0000313" key="9">
    <source>
        <dbReference type="Proteomes" id="UP001152797"/>
    </source>
</evidence>
<keyword evidence="2" id="KW-0812">Transmembrane</keyword>
<feature type="domain" description="Tyrosine-protein kinase ephrin type A/B receptor-like" evidence="6">
    <location>
        <begin position="275"/>
        <end position="317"/>
    </location>
</feature>
<dbReference type="InterPro" id="IPR001828">
    <property type="entry name" value="ANF_lig-bd_rcpt"/>
</dbReference>
<evidence type="ECO:0000256" key="3">
    <source>
        <dbReference type="ARBA" id="ARBA00022989"/>
    </source>
</evidence>
<name>A0A9P1CV83_9DINO</name>
<dbReference type="InterPro" id="IPR011641">
    <property type="entry name" value="Tyr-kin_ephrin_A/B_rcpt-like"/>
</dbReference>
<dbReference type="InterPro" id="IPR009030">
    <property type="entry name" value="Growth_fac_rcpt_cys_sf"/>
</dbReference>
<evidence type="ECO:0000256" key="4">
    <source>
        <dbReference type="ARBA" id="ARBA00023136"/>
    </source>
</evidence>
<dbReference type="EMBL" id="CAMXCT010002460">
    <property type="protein sequence ID" value="CAI3998310.1"/>
    <property type="molecule type" value="Genomic_DNA"/>
</dbReference>
<dbReference type="EMBL" id="CAMXCT030002460">
    <property type="protein sequence ID" value="CAL4785622.1"/>
    <property type="molecule type" value="Genomic_DNA"/>
</dbReference>
<evidence type="ECO:0000256" key="2">
    <source>
        <dbReference type="ARBA" id="ARBA00022692"/>
    </source>
</evidence>
<dbReference type="PANTHER" id="PTHR46967:SF2">
    <property type="entry name" value="SUSHI, VON WILLEBRAND FACTOR TYPE A, EGF AND PENTRAXIN DOMAIN-CONTAINING PROTEIN 1-LIKE"/>
    <property type="match status" value="1"/>
</dbReference>
<feature type="domain" description="Receptor ligand binding region" evidence="5">
    <location>
        <begin position="93"/>
        <end position="162"/>
    </location>
</feature>
<dbReference type="SMART" id="SM01411">
    <property type="entry name" value="Ephrin_rec_like"/>
    <property type="match status" value="3"/>
</dbReference>
<dbReference type="OrthoDB" id="426787at2759"/>
<dbReference type="SUPFAM" id="SSF57184">
    <property type="entry name" value="Growth factor receptor domain"/>
    <property type="match status" value="2"/>
</dbReference>
<dbReference type="EMBL" id="CAMXCT020002460">
    <property type="protein sequence ID" value="CAL1151685.1"/>
    <property type="molecule type" value="Genomic_DNA"/>
</dbReference>
<dbReference type="Proteomes" id="UP001152797">
    <property type="component" value="Unassembled WGS sequence"/>
</dbReference>
<organism evidence="7">
    <name type="scientific">Cladocopium goreaui</name>
    <dbReference type="NCBI Taxonomy" id="2562237"/>
    <lineage>
        <taxon>Eukaryota</taxon>
        <taxon>Sar</taxon>
        <taxon>Alveolata</taxon>
        <taxon>Dinophyceae</taxon>
        <taxon>Suessiales</taxon>
        <taxon>Symbiodiniaceae</taxon>
        <taxon>Cladocopium</taxon>
    </lineage>
</organism>
<dbReference type="AlphaFoldDB" id="A0A9P1CV83"/>
<comment type="caution">
    <text evidence="7">The sequence shown here is derived from an EMBL/GenBank/DDBJ whole genome shotgun (WGS) entry which is preliminary data.</text>
</comment>
<keyword evidence="4" id="KW-0472">Membrane</keyword>
<reference evidence="8" key="2">
    <citation type="submission" date="2024-04" db="EMBL/GenBank/DDBJ databases">
        <authorList>
            <person name="Chen Y."/>
            <person name="Shah S."/>
            <person name="Dougan E. K."/>
            <person name="Thang M."/>
            <person name="Chan C."/>
        </authorList>
    </citation>
    <scope>NUCLEOTIDE SEQUENCE [LARGE SCALE GENOMIC DNA]</scope>
</reference>
<keyword evidence="3" id="KW-1133">Transmembrane helix</keyword>
<protein>
    <submittedName>
        <fullName evidence="7">Uncharacterized protein</fullName>
    </submittedName>
</protein>